<name>A0ACC5ZWQ5_9RHOB</name>
<accession>A0ACC5ZWQ5</accession>
<protein>
    <submittedName>
        <fullName evidence="1">Uncharacterized protein</fullName>
    </submittedName>
</protein>
<sequence length="298" mass="32772">MAEPVQVYLHAGAHRTGTSSFQMCLDVNRAALTGAGYDLAYPGRDGIPGGKLKMKLPSPRHGLRKAKGFAGPARDEIDRHRDGRPGLILSEENIPGRMLHFTQGKFYPAKEIRARVLAQALPGPVAHLLYVVRPYDQLFVSAYRKRAEDIPVEPFDEVVPGLMQVDEGWPELIATFQAHLAPAKLTVVTYRARGSSRDLLSRLVPDLDADALAEPERHLNLSPTDAALQDLQRRYHAGETLSKRQFKEIMARHADSRGSLGLAEFPAAEKARLDARYAADLARLARMDGVTLVDSAGV</sequence>
<keyword evidence="2" id="KW-1185">Reference proteome</keyword>
<comment type="caution">
    <text evidence="1">The sequence shown here is derived from an EMBL/GenBank/DDBJ whole genome shotgun (WGS) entry which is preliminary data.</text>
</comment>
<reference evidence="1" key="1">
    <citation type="submission" date="2022-06" db="EMBL/GenBank/DDBJ databases">
        <title>Lutimaribacter sp. EGI FJ00013, a novel bacterium isolated from a salt lake sediment enrichment.</title>
        <authorList>
            <person name="Gao L."/>
            <person name="Fang B.-Z."/>
            <person name="Li W.-J."/>
        </authorList>
    </citation>
    <scope>NUCLEOTIDE SEQUENCE</scope>
    <source>
        <strain evidence="1">EGI FJ00013</strain>
    </source>
</reference>
<dbReference type="Proteomes" id="UP001203036">
    <property type="component" value="Unassembled WGS sequence"/>
</dbReference>
<proteinExistence type="predicted"/>
<organism evidence="1 2">
    <name type="scientific">Lutimaribacter degradans</name>
    <dbReference type="NCBI Taxonomy" id="2945989"/>
    <lineage>
        <taxon>Bacteria</taxon>
        <taxon>Pseudomonadati</taxon>
        <taxon>Pseudomonadota</taxon>
        <taxon>Alphaproteobacteria</taxon>
        <taxon>Rhodobacterales</taxon>
        <taxon>Roseobacteraceae</taxon>
        <taxon>Lutimaribacter</taxon>
    </lineage>
</organism>
<dbReference type="EMBL" id="JAMQGO010000005">
    <property type="protein sequence ID" value="MCM2562471.1"/>
    <property type="molecule type" value="Genomic_DNA"/>
</dbReference>
<gene>
    <name evidence="1" type="ORF">M8744_09980</name>
</gene>
<evidence type="ECO:0000313" key="2">
    <source>
        <dbReference type="Proteomes" id="UP001203036"/>
    </source>
</evidence>
<evidence type="ECO:0000313" key="1">
    <source>
        <dbReference type="EMBL" id="MCM2562471.1"/>
    </source>
</evidence>